<dbReference type="Gene3D" id="1.10.3210.10">
    <property type="entry name" value="Hypothetical protein af1432"/>
    <property type="match status" value="1"/>
</dbReference>
<sequence>MLKRISTQQLAVGMFIEAVEGTVSNNQIARKHRFLLQREEAVLQLKKSGAESIVINTAKGSDVGASHDPANAGMLQTNPSPLMVAAVTQVVRSAADSIAETFSVAGGGGCVSFEGMTAAAGKISNAIKANPAVFIGVTRLKSKDETTFVHSVSVSGLMILFSNYLGLNKETVNLLGVCGLLHDIGKVEIPSSILNKTEGLSIEEREIINLHPVFGRDILSRDGQMPEMVLDVCFNHHERIDGGGYPSGRAGGEISLYARIAAICDVYDAVTSVRPYKKPWTANDALTWMLRRDGHFDIQLLKKFALCISASLPRG</sequence>
<gene>
    <name evidence="2" type="ORF">A7J57_24305</name>
</gene>
<accession>A0A176WZS6</accession>
<dbReference type="Proteomes" id="UP000077098">
    <property type="component" value="Unassembled WGS sequence"/>
</dbReference>
<dbReference type="PANTHER" id="PTHR43155">
    <property type="entry name" value="CYCLIC DI-GMP PHOSPHODIESTERASE PA4108-RELATED"/>
    <property type="match status" value="1"/>
</dbReference>
<proteinExistence type="predicted"/>
<evidence type="ECO:0000313" key="3">
    <source>
        <dbReference type="Proteomes" id="UP000077098"/>
    </source>
</evidence>
<dbReference type="SMART" id="SM00471">
    <property type="entry name" value="HDc"/>
    <property type="match status" value="1"/>
</dbReference>
<comment type="caution">
    <text evidence="2">The sequence shown here is derived from an EMBL/GenBank/DDBJ whole genome shotgun (WGS) entry which is preliminary data.</text>
</comment>
<dbReference type="CDD" id="cd00077">
    <property type="entry name" value="HDc"/>
    <property type="match status" value="1"/>
</dbReference>
<dbReference type="InterPro" id="IPR037522">
    <property type="entry name" value="HD_GYP_dom"/>
</dbReference>
<protein>
    <submittedName>
        <fullName evidence="2">Phosphohydrolase</fullName>
    </submittedName>
</protein>
<dbReference type="Pfam" id="PF11871">
    <property type="entry name" value="DUF3391"/>
    <property type="match status" value="1"/>
</dbReference>
<dbReference type="SUPFAM" id="SSF109604">
    <property type="entry name" value="HD-domain/PDEase-like"/>
    <property type="match status" value="1"/>
</dbReference>
<dbReference type="RefSeq" id="WP_063950730.1">
    <property type="nucleotide sequence ID" value="NZ_LXPS01000037.1"/>
</dbReference>
<dbReference type="GO" id="GO:0008081">
    <property type="term" value="F:phosphoric diester hydrolase activity"/>
    <property type="evidence" value="ECO:0007669"/>
    <property type="project" value="UniProtKB-ARBA"/>
</dbReference>
<organism evidence="2 3">
    <name type="scientific">Agrobacterium tumefaciens</name>
    <dbReference type="NCBI Taxonomy" id="358"/>
    <lineage>
        <taxon>Bacteria</taxon>
        <taxon>Pseudomonadati</taxon>
        <taxon>Pseudomonadota</taxon>
        <taxon>Alphaproteobacteria</taxon>
        <taxon>Hyphomicrobiales</taxon>
        <taxon>Rhizobiaceae</taxon>
        <taxon>Rhizobium/Agrobacterium group</taxon>
        <taxon>Agrobacterium</taxon>
        <taxon>Agrobacterium tumefaciens complex</taxon>
    </lineage>
</organism>
<name>A0A176WZS6_AGRTU</name>
<dbReference type="InterPro" id="IPR003607">
    <property type="entry name" value="HD/PDEase_dom"/>
</dbReference>
<dbReference type="InterPro" id="IPR021812">
    <property type="entry name" value="DUF3391"/>
</dbReference>
<feature type="domain" description="HD-GYP" evidence="1">
    <location>
        <begin position="125"/>
        <end position="315"/>
    </location>
</feature>
<reference evidence="2 3" key="1">
    <citation type="submission" date="2016-05" db="EMBL/GenBank/DDBJ databases">
        <authorList>
            <person name="Lavstsen T."/>
            <person name="Jespersen J.S."/>
        </authorList>
    </citation>
    <scope>NUCLEOTIDE SEQUENCE [LARGE SCALE GENOMIC DNA]</scope>
    <source>
        <strain evidence="2 3">KCJ1736</strain>
    </source>
</reference>
<dbReference type="EMBL" id="LXPS01000037">
    <property type="protein sequence ID" value="OAE39490.1"/>
    <property type="molecule type" value="Genomic_DNA"/>
</dbReference>
<dbReference type="PANTHER" id="PTHR43155:SF2">
    <property type="entry name" value="CYCLIC DI-GMP PHOSPHODIESTERASE PA4108"/>
    <property type="match status" value="1"/>
</dbReference>
<evidence type="ECO:0000313" key="2">
    <source>
        <dbReference type="EMBL" id="OAE39490.1"/>
    </source>
</evidence>
<dbReference type="Pfam" id="PF13487">
    <property type="entry name" value="HD_5"/>
    <property type="match status" value="1"/>
</dbReference>
<dbReference type="PROSITE" id="PS51832">
    <property type="entry name" value="HD_GYP"/>
    <property type="match status" value="1"/>
</dbReference>
<evidence type="ECO:0000259" key="1">
    <source>
        <dbReference type="PROSITE" id="PS51832"/>
    </source>
</evidence>
<dbReference type="AlphaFoldDB" id="A0A176WZS6"/>
<keyword evidence="2" id="KW-0378">Hydrolase</keyword>